<dbReference type="InterPro" id="IPR052369">
    <property type="entry name" value="UG_Glycosaminoglycan_Hydrolase"/>
</dbReference>
<dbReference type="RefSeq" id="WP_057817091.1">
    <property type="nucleotide sequence ID" value="NZ_AZEC01000001.1"/>
</dbReference>
<sequence>MANEVLALDQSTEWANTVLTKIDQKMQAVNQRNWDKIPYIVDHGQYVDMAQKSIYWWTNGFFAGSLWQLQQATGNETYAQNAQKIEAHLKRALSGFTGLHHDVGFMYLHTAVADYRLTQRKESRISGLHAANLLAGRFNVNGQFIRSWNTPESMGWAIVDSLMNLPLLYWATNETGDPRFQEIAIRHADRLLECLVRADGSVGHIAAFDPATGAFQGIVAGQGFDEKSAWARGQAWALYGYALSYRHTQQERYLTAAKNIAAFVIPKLQEEDYLSLVDYRAPYPNGKKYDASAGVCIACGLLELANWVTTAKAEAYQNAAVRILQATVDQWCDWDTQADGIVRMSSQSYHQQAETHVKLVYADYFFIEGILRLLGKDFMIW</sequence>
<dbReference type="PANTHER" id="PTHR36845">
    <property type="entry name" value="HYDROLASE, PUTATIVE (AFU_ORTHOLOGUE AFUA_7G05090)-RELATED"/>
    <property type="match status" value="1"/>
</dbReference>
<dbReference type="EMBL" id="AZEC01000001">
    <property type="protein sequence ID" value="KRL14408.1"/>
    <property type="molecule type" value="Genomic_DNA"/>
</dbReference>
<dbReference type="Proteomes" id="UP000051330">
    <property type="component" value="Unassembled WGS sequence"/>
</dbReference>
<evidence type="ECO:0000256" key="1">
    <source>
        <dbReference type="ARBA" id="ARBA00022801"/>
    </source>
</evidence>
<feature type="active site" description="Nucleophile" evidence="3">
    <location>
        <position position="102"/>
    </location>
</feature>
<evidence type="ECO:0000256" key="4">
    <source>
        <dbReference type="PIRSR" id="PIRSR610905-2"/>
    </source>
</evidence>
<name>A0A0R1NDL4_9LACO</name>
<dbReference type="AlphaFoldDB" id="A0A0R1NDL4"/>
<dbReference type="Gene3D" id="1.50.10.10">
    <property type="match status" value="1"/>
</dbReference>
<proteinExistence type="inferred from homology"/>
<evidence type="ECO:0000313" key="6">
    <source>
        <dbReference type="Proteomes" id="UP000051330"/>
    </source>
</evidence>
<dbReference type="STRING" id="1423792.FD09_GL000055"/>
<feature type="binding site" evidence="4">
    <location>
        <position position="102"/>
    </location>
    <ligand>
        <name>substrate</name>
    </ligand>
</feature>
<dbReference type="GO" id="GO:0052757">
    <property type="term" value="F:chondroitin hydrolase activity"/>
    <property type="evidence" value="ECO:0007669"/>
    <property type="project" value="TreeGrafter"/>
</dbReference>
<dbReference type="OrthoDB" id="428577at2"/>
<dbReference type="SUPFAM" id="SSF48208">
    <property type="entry name" value="Six-hairpin glycosidases"/>
    <property type="match status" value="1"/>
</dbReference>
<feature type="active site" description="Proton donor" evidence="3">
    <location>
        <position position="160"/>
    </location>
</feature>
<evidence type="ECO:0000256" key="3">
    <source>
        <dbReference type="PIRSR" id="PIRSR610905-1"/>
    </source>
</evidence>
<feature type="binding site" evidence="4">
    <location>
        <position position="160"/>
    </location>
    <ligand>
        <name>substrate</name>
    </ligand>
</feature>
<dbReference type="Pfam" id="PF07470">
    <property type="entry name" value="Glyco_hydro_88"/>
    <property type="match status" value="1"/>
</dbReference>
<gene>
    <name evidence="5" type="ORF">FD09_GL000055</name>
</gene>
<evidence type="ECO:0000256" key="2">
    <source>
        <dbReference type="ARBA" id="ARBA00038358"/>
    </source>
</evidence>
<evidence type="ECO:0000313" key="5">
    <source>
        <dbReference type="EMBL" id="KRL14408.1"/>
    </source>
</evidence>
<accession>A0A0R1NDL4</accession>
<dbReference type="InterPro" id="IPR012341">
    <property type="entry name" value="6hp_glycosidase-like_sf"/>
</dbReference>
<feature type="binding site" evidence="4">
    <location>
        <position position="348"/>
    </location>
    <ligand>
        <name>substrate</name>
    </ligand>
</feature>
<dbReference type="PANTHER" id="PTHR36845:SF1">
    <property type="entry name" value="HYDROLASE, PUTATIVE (AFU_ORTHOLOGUE AFUA_7G05090)-RELATED"/>
    <property type="match status" value="1"/>
</dbReference>
<reference evidence="5 6" key="1">
    <citation type="journal article" date="2015" name="Genome Announc.">
        <title>Expanding the biotechnology potential of lactobacilli through comparative genomics of 213 strains and associated genera.</title>
        <authorList>
            <person name="Sun Z."/>
            <person name="Harris H.M."/>
            <person name="McCann A."/>
            <person name="Guo C."/>
            <person name="Argimon S."/>
            <person name="Zhang W."/>
            <person name="Yang X."/>
            <person name="Jeffery I.B."/>
            <person name="Cooney J.C."/>
            <person name="Kagawa T.F."/>
            <person name="Liu W."/>
            <person name="Song Y."/>
            <person name="Salvetti E."/>
            <person name="Wrobel A."/>
            <person name="Rasinkangas P."/>
            <person name="Parkhill J."/>
            <person name="Rea M.C."/>
            <person name="O'Sullivan O."/>
            <person name="Ritari J."/>
            <person name="Douillard F.P."/>
            <person name="Paul Ross R."/>
            <person name="Yang R."/>
            <person name="Briner A.E."/>
            <person name="Felis G.E."/>
            <person name="de Vos W.M."/>
            <person name="Barrangou R."/>
            <person name="Klaenhammer T.R."/>
            <person name="Caufield P.W."/>
            <person name="Cui Y."/>
            <person name="Zhang H."/>
            <person name="O'Toole P.W."/>
        </authorList>
    </citation>
    <scope>NUCLEOTIDE SEQUENCE [LARGE SCALE GENOMIC DNA]</scope>
    <source>
        <strain evidence="5 6">DSM 12744</strain>
    </source>
</reference>
<keyword evidence="1" id="KW-0378">Hydrolase</keyword>
<comment type="caution">
    <text evidence="5">The sequence shown here is derived from an EMBL/GenBank/DDBJ whole genome shotgun (WGS) entry which is preliminary data.</text>
</comment>
<dbReference type="InterPro" id="IPR010905">
    <property type="entry name" value="Glyco_hydro_88"/>
</dbReference>
<evidence type="ECO:0008006" key="7">
    <source>
        <dbReference type="Google" id="ProtNLM"/>
    </source>
</evidence>
<organism evidence="5 6">
    <name type="scientific">Schleiferilactobacillus perolens DSM 12744</name>
    <dbReference type="NCBI Taxonomy" id="1423792"/>
    <lineage>
        <taxon>Bacteria</taxon>
        <taxon>Bacillati</taxon>
        <taxon>Bacillota</taxon>
        <taxon>Bacilli</taxon>
        <taxon>Lactobacillales</taxon>
        <taxon>Lactobacillaceae</taxon>
        <taxon>Schleiferilactobacillus</taxon>
    </lineage>
</organism>
<feature type="binding site" evidence="4">
    <location>
        <position position="232"/>
    </location>
    <ligand>
        <name>substrate</name>
    </ligand>
</feature>
<protein>
    <recommendedName>
        <fullName evidence="7">Glycosyl hydrolase family 88</fullName>
    </recommendedName>
</protein>
<feature type="binding site" evidence="4">
    <location>
        <position position="236"/>
    </location>
    <ligand>
        <name>substrate</name>
    </ligand>
</feature>
<dbReference type="GO" id="GO:0000272">
    <property type="term" value="P:polysaccharide catabolic process"/>
    <property type="evidence" value="ECO:0007669"/>
    <property type="project" value="TreeGrafter"/>
</dbReference>
<comment type="similarity">
    <text evidence="2">Belongs to the glycosyl hydrolase 88 family.</text>
</comment>
<dbReference type="InterPro" id="IPR008928">
    <property type="entry name" value="6-hairpin_glycosidase_sf"/>
</dbReference>
<keyword evidence="6" id="KW-1185">Reference proteome</keyword>
<dbReference type="PATRIC" id="fig|1423792.3.peg.57"/>